<dbReference type="Gene3D" id="1.20.1250.20">
    <property type="entry name" value="MFS general substrate transporter like domains"/>
    <property type="match status" value="1"/>
</dbReference>
<dbReference type="GO" id="GO:0022857">
    <property type="term" value="F:transmembrane transporter activity"/>
    <property type="evidence" value="ECO:0007669"/>
    <property type="project" value="InterPro"/>
</dbReference>
<name>A0A3Q8CCE3_9LACO</name>
<dbReference type="KEGG" id="lng:BSQ50_05050"/>
<feature type="transmembrane region" description="Helical" evidence="6">
    <location>
        <begin position="199"/>
        <end position="222"/>
    </location>
</feature>
<evidence type="ECO:0000256" key="6">
    <source>
        <dbReference type="SAM" id="Phobius"/>
    </source>
</evidence>
<evidence type="ECO:0000313" key="9">
    <source>
        <dbReference type="Proteomes" id="UP000324497"/>
    </source>
</evidence>
<evidence type="ECO:0000256" key="2">
    <source>
        <dbReference type="ARBA" id="ARBA00022448"/>
    </source>
</evidence>
<evidence type="ECO:0000256" key="5">
    <source>
        <dbReference type="ARBA" id="ARBA00023136"/>
    </source>
</evidence>
<comment type="subcellular location">
    <subcellularLocation>
        <location evidence="1">Cell membrane</location>
        <topology evidence="1">Multi-pass membrane protein</topology>
    </subcellularLocation>
</comment>
<protein>
    <submittedName>
        <fullName evidence="8">MFS transporter</fullName>
    </submittedName>
</protein>
<keyword evidence="3 6" id="KW-0812">Transmembrane</keyword>
<feature type="transmembrane region" description="Helical" evidence="6">
    <location>
        <begin position="108"/>
        <end position="126"/>
    </location>
</feature>
<keyword evidence="5 6" id="KW-0472">Membrane</keyword>
<dbReference type="InterPro" id="IPR011701">
    <property type="entry name" value="MFS"/>
</dbReference>
<gene>
    <name evidence="8" type="ORF">BSQ50_05050</name>
</gene>
<dbReference type="PANTHER" id="PTHR42718:SF43">
    <property type="entry name" value="LINCOMYCIN RESISTANCE PROTEIN LMRB"/>
    <property type="match status" value="1"/>
</dbReference>
<feature type="transmembrane region" description="Helical" evidence="6">
    <location>
        <begin position="51"/>
        <end position="71"/>
    </location>
</feature>
<feature type="domain" description="Major facilitator superfamily (MFS) profile" evidence="7">
    <location>
        <begin position="13"/>
        <end position="464"/>
    </location>
</feature>
<dbReference type="GO" id="GO:0005886">
    <property type="term" value="C:plasma membrane"/>
    <property type="evidence" value="ECO:0007669"/>
    <property type="project" value="UniProtKB-SubCell"/>
</dbReference>
<sequence length="468" mass="51001">MFSLVKKRNFKLTLAVLLLGGFLSFFNETILNVALPKLMTSFQVNAATVQWLSTGYILVVVVMVPLSAFLIRRFSTTQLFCGALTLFALGTFFAALSPNFVCLLSSRMLQATGTGLLVPIMMNTALKITPNEKKGFIMGVCTCVILFGPSLGPIISGELLQFASWRILFWLLLPIILITILGGILWTTSIKNIEAKAPIDVLSIILSSLGLVTIVYFLSIINSSGVQWEKYLLLAIGIISLLWFYQRQLKLDVPMLNVKLLSNKVFLLGAIILIMLQMIQFSMNILLPMIFENGLHLSPLATALRIFPATIICSLLTLVAGKVYDKFSGTLLIPSGLIIMVIGLAVMSRVTSLTSALIITLIDILIYFGISLSFAPNQSNMLVTLTAEEQTDAIAISNTFIQLGSALGTPLFVGILSGQEQKLIATGVSKITSLYSGFQLSVELATIILIIGVFIALYNENLLKKISP</sequence>
<evidence type="ECO:0000256" key="4">
    <source>
        <dbReference type="ARBA" id="ARBA00022989"/>
    </source>
</evidence>
<evidence type="ECO:0000256" key="3">
    <source>
        <dbReference type="ARBA" id="ARBA00022692"/>
    </source>
</evidence>
<feature type="transmembrane region" description="Helical" evidence="6">
    <location>
        <begin position="437"/>
        <end position="458"/>
    </location>
</feature>
<proteinExistence type="predicted"/>
<dbReference type="Gene3D" id="1.20.1720.10">
    <property type="entry name" value="Multidrug resistance protein D"/>
    <property type="match status" value="1"/>
</dbReference>
<evidence type="ECO:0000313" key="8">
    <source>
        <dbReference type="EMBL" id="AUJ31981.1"/>
    </source>
</evidence>
<accession>A0A3Q8CCE3</accession>
<feature type="transmembrane region" description="Helical" evidence="6">
    <location>
        <begin position="265"/>
        <end position="291"/>
    </location>
</feature>
<organism evidence="8 9">
    <name type="scientific">Liquorilactobacillus nagelii</name>
    <dbReference type="NCBI Taxonomy" id="82688"/>
    <lineage>
        <taxon>Bacteria</taxon>
        <taxon>Bacillati</taxon>
        <taxon>Bacillota</taxon>
        <taxon>Bacilli</taxon>
        <taxon>Lactobacillales</taxon>
        <taxon>Lactobacillaceae</taxon>
        <taxon>Liquorilactobacillus</taxon>
    </lineage>
</organism>
<dbReference type="InterPro" id="IPR020846">
    <property type="entry name" value="MFS_dom"/>
</dbReference>
<feature type="transmembrane region" description="Helical" evidence="6">
    <location>
        <begin position="167"/>
        <end position="187"/>
    </location>
</feature>
<reference evidence="8 9" key="1">
    <citation type="submission" date="2016-11" db="EMBL/GenBank/DDBJ databases">
        <title>Interaction between Lactobacillus species and yeast in water kefir.</title>
        <authorList>
            <person name="Behr J."/>
            <person name="Xu D."/>
            <person name="Vogel R.F."/>
        </authorList>
    </citation>
    <scope>NUCLEOTIDE SEQUENCE [LARGE SCALE GENOMIC DNA]</scope>
    <source>
        <strain evidence="8 9">TMW 1.1827</strain>
    </source>
</reference>
<feature type="transmembrane region" description="Helical" evidence="6">
    <location>
        <begin position="356"/>
        <end position="375"/>
    </location>
</feature>
<feature type="transmembrane region" description="Helical" evidence="6">
    <location>
        <begin position="78"/>
        <end position="96"/>
    </location>
</feature>
<dbReference type="PANTHER" id="PTHR42718">
    <property type="entry name" value="MAJOR FACILITATOR SUPERFAMILY MULTIDRUG TRANSPORTER MFSC"/>
    <property type="match status" value="1"/>
</dbReference>
<dbReference type="SUPFAM" id="SSF103473">
    <property type="entry name" value="MFS general substrate transporter"/>
    <property type="match status" value="1"/>
</dbReference>
<feature type="transmembrane region" description="Helical" evidence="6">
    <location>
        <begin position="135"/>
        <end position="155"/>
    </location>
</feature>
<feature type="transmembrane region" description="Helical" evidence="6">
    <location>
        <begin position="331"/>
        <end position="350"/>
    </location>
</feature>
<dbReference type="Pfam" id="PF07690">
    <property type="entry name" value="MFS_1"/>
    <property type="match status" value="1"/>
</dbReference>
<feature type="transmembrane region" description="Helical" evidence="6">
    <location>
        <begin position="303"/>
        <end position="324"/>
    </location>
</feature>
<keyword evidence="4 6" id="KW-1133">Transmembrane helix</keyword>
<feature type="transmembrane region" description="Helical" evidence="6">
    <location>
        <begin position="228"/>
        <end position="245"/>
    </location>
</feature>
<evidence type="ECO:0000259" key="7">
    <source>
        <dbReference type="PROSITE" id="PS50850"/>
    </source>
</evidence>
<keyword evidence="9" id="KW-1185">Reference proteome</keyword>
<evidence type="ECO:0000256" key="1">
    <source>
        <dbReference type="ARBA" id="ARBA00004651"/>
    </source>
</evidence>
<feature type="transmembrane region" description="Helical" evidence="6">
    <location>
        <begin position="395"/>
        <end position="417"/>
    </location>
</feature>
<dbReference type="PRINTS" id="PR01036">
    <property type="entry name" value="TCRTETB"/>
</dbReference>
<dbReference type="InterPro" id="IPR036259">
    <property type="entry name" value="MFS_trans_sf"/>
</dbReference>
<dbReference type="PROSITE" id="PS50850">
    <property type="entry name" value="MFS"/>
    <property type="match status" value="1"/>
</dbReference>
<dbReference type="AlphaFoldDB" id="A0A3Q8CCE3"/>
<keyword evidence="2" id="KW-0813">Transport</keyword>
<dbReference type="EMBL" id="CP018180">
    <property type="protein sequence ID" value="AUJ31981.1"/>
    <property type="molecule type" value="Genomic_DNA"/>
</dbReference>
<dbReference type="Proteomes" id="UP000324497">
    <property type="component" value="Chromosome"/>
</dbReference>